<feature type="compositionally biased region" description="Acidic residues" evidence="4">
    <location>
        <begin position="257"/>
        <end position="270"/>
    </location>
</feature>
<dbReference type="GeneID" id="5893492"/>
<evidence type="ECO:0000259" key="7">
    <source>
        <dbReference type="PROSITE" id="PS51387"/>
    </source>
</evidence>
<dbReference type="GO" id="GO:0016020">
    <property type="term" value="C:membrane"/>
    <property type="evidence" value="ECO:0007669"/>
    <property type="project" value="InterPro"/>
</dbReference>
<dbReference type="Pfam" id="PF04030">
    <property type="entry name" value="ALO"/>
    <property type="match status" value="1"/>
</dbReference>
<dbReference type="Gene3D" id="2.30.30.40">
    <property type="entry name" value="SH3 Domains"/>
    <property type="match status" value="1"/>
</dbReference>
<dbReference type="RefSeq" id="XP_001748157.1">
    <property type="nucleotide sequence ID" value="XM_001748105.1"/>
</dbReference>
<dbReference type="InterPro" id="IPR036871">
    <property type="entry name" value="PX_dom_sf"/>
</dbReference>
<dbReference type="InterPro" id="IPR019497">
    <property type="entry name" value="Sorting_nexin_WASP-bd-dom"/>
</dbReference>
<dbReference type="Gene3D" id="3.30.465.10">
    <property type="match status" value="1"/>
</dbReference>
<dbReference type="Gene3D" id="3.30.1520.10">
    <property type="entry name" value="Phox-like domain"/>
    <property type="match status" value="1"/>
</dbReference>
<dbReference type="PRINTS" id="PR00452">
    <property type="entry name" value="SH3DOMAIN"/>
</dbReference>
<dbReference type="eggNOG" id="KOG0234">
    <property type="taxonomic scope" value="Eukaryota"/>
</dbReference>
<gene>
    <name evidence="8" type="ORF">MONBRDRAFT_38173</name>
</gene>
<dbReference type="GO" id="GO:0003873">
    <property type="term" value="F:6-phosphofructo-2-kinase activity"/>
    <property type="evidence" value="ECO:0007669"/>
    <property type="project" value="InterPro"/>
</dbReference>
<feature type="compositionally biased region" description="Low complexity" evidence="4">
    <location>
        <begin position="23"/>
        <end position="53"/>
    </location>
</feature>
<dbReference type="PANTHER" id="PTHR43762">
    <property type="entry name" value="L-GULONOLACTONE OXIDASE"/>
    <property type="match status" value="1"/>
</dbReference>
<dbReference type="InterPro" id="IPR027417">
    <property type="entry name" value="P-loop_NTPase"/>
</dbReference>
<dbReference type="PROSITE" id="PS50195">
    <property type="entry name" value="PX"/>
    <property type="match status" value="1"/>
</dbReference>
<dbReference type="InterPro" id="IPR001683">
    <property type="entry name" value="PX_dom"/>
</dbReference>
<evidence type="ECO:0000256" key="2">
    <source>
        <dbReference type="ARBA" id="ARBA00023002"/>
    </source>
</evidence>
<evidence type="ECO:0000259" key="5">
    <source>
        <dbReference type="PROSITE" id="PS50002"/>
    </source>
</evidence>
<dbReference type="STRING" id="81824.A9V636"/>
<keyword evidence="9" id="KW-1185">Reference proteome</keyword>
<evidence type="ECO:0000256" key="4">
    <source>
        <dbReference type="SAM" id="MobiDB-lite"/>
    </source>
</evidence>
<dbReference type="eggNOG" id="KOG2528">
    <property type="taxonomic scope" value="Eukaryota"/>
</dbReference>
<dbReference type="GO" id="GO:0071949">
    <property type="term" value="F:FAD binding"/>
    <property type="evidence" value="ECO:0007669"/>
    <property type="project" value="InterPro"/>
</dbReference>
<dbReference type="SMART" id="SM00312">
    <property type="entry name" value="PX"/>
    <property type="match status" value="1"/>
</dbReference>
<dbReference type="GO" id="GO:0003885">
    <property type="term" value="F:D-arabinono-1,4-lactone oxidase activity"/>
    <property type="evidence" value="ECO:0007669"/>
    <property type="project" value="InterPro"/>
</dbReference>
<dbReference type="InterPro" id="IPR010029">
    <property type="entry name" value="GL_DH"/>
</dbReference>
<dbReference type="InterPro" id="IPR001452">
    <property type="entry name" value="SH3_domain"/>
</dbReference>
<dbReference type="PANTHER" id="PTHR43762:SF1">
    <property type="entry name" value="D-ARABINONO-1,4-LACTONE OXIDASE"/>
    <property type="match status" value="1"/>
</dbReference>
<dbReference type="InterPro" id="IPR016169">
    <property type="entry name" value="FAD-bd_PCMH_sub2"/>
</dbReference>
<feature type="domain" description="SH3" evidence="5">
    <location>
        <begin position="189"/>
        <end position="250"/>
    </location>
</feature>
<dbReference type="GO" id="GO:0005524">
    <property type="term" value="F:ATP binding"/>
    <property type="evidence" value="ECO:0007669"/>
    <property type="project" value="InterPro"/>
</dbReference>
<protein>
    <submittedName>
        <fullName evidence="8">Uncharacterized protein</fullName>
    </submittedName>
</protein>
<dbReference type="InterPro" id="IPR016166">
    <property type="entry name" value="FAD-bd_PCMH"/>
</dbReference>
<dbReference type="GO" id="GO:0006000">
    <property type="term" value="P:fructose metabolic process"/>
    <property type="evidence" value="ECO:0007669"/>
    <property type="project" value="InterPro"/>
</dbReference>
<dbReference type="InterPro" id="IPR010031">
    <property type="entry name" value="FAD_lactone_oxidase-like"/>
</dbReference>
<evidence type="ECO:0000256" key="3">
    <source>
        <dbReference type="PROSITE-ProRule" id="PRU00192"/>
    </source>
</evidence>
<dbReference type="GO" id="GO:0016633">
    <property type="term" value="F:galactonolactone dehydrogenase activity"/>
    <property type="evidence" value="ECO:0007669"/>
    <property type="project" value="InterPro"/>
</dbReference>
<dbReference type="Proteomes" id="UP000001357">
    <property type="component" value="Unassembled WGS sequence"/>
</dbReference>
<keyword evidence="2" id="KW-0560">Oxidoreductase</keyword>
<dbReference type="Pfam" id="PF01565">
    <property type="entry name" value="FAD_binding_4"/>
    <property type="match status" value="1"/>
</dbReference>
<evidence type="ECO:0000313" key="8">
    <source>
        <dbReference type="EMBL" id="EDQ86918.1"/>
    </source>
</evidence>
<dbReference type="SUPFAM" id="SSF56176">
    <property type="entry name" value="FAD-binding/transporter-associated domain-like"/>
    <property type="match status" value="1"/>
</dbReference>
<dbReference type="InterPro" id="IPR027267">
    <property type="entry name" value="AH/BAR_dom_sf"/>
</dbReference>
<dbReference type="SUPFAM" id="SSF103657">
    <property type="entry name" value="BAR/IMD domain-like"/>
    <property type="match status" value="1"/>
</dbReference>
<evidence type="ECO:0000313" key="9">
    <source>
        <dbReference type="Proteomes" id="UP000001357"/>
    </source>
</evidence>
<dbReference type="eggNOG" id="KOG4730">
    <property type="taxonomic scope" value="Eukaryota"/>
</dbReference>
<dbReference type="Gene3D" id="3.30.43.10">
    <property type="entry name" value="Uridine Diphospho-n-acetylenolpyruvylglucosamine Reductase, domain 2"/>
    <property type="match status" value="1"/>
</dbReference>
<feature type="region of interest" description="Disordered" evidence="4">
    <location>
        <begin position="251"/>
        <end position="298"/>
    </location>
</feature>
<proteinExistence type="predicted"/>
<feature type="domain" description="FAD-binding PCMH-type" evidence="7">
    <location>
        <begin position="718"/>
        <end position="889"/>
    </location>
</feature>
<dbReference type="InParanoid" id="A9V636"/>
<dbReference type="InterPro" id="IPR007173">
    <property type="entry name" value="ALO_C"/>
</dbReference>
<dbReference type="EMBL" id="CH991562">
    <property type="protein sequence ID" value="EDQ86918.1"/>
    <property type="molecule type" value="Genomic_DNA"/>
</dbReference>
<evidence type="ECO:0000256" key="1">
    <source>
        <dbReference type="ARBA" id="ARBA00022443"/>
    </source>
</evidence>
<dbReference type="GO" id="GO:0035091">
    <property type="term" value="F:phosphatidylinositol binding"/>
    <property type="evidence" value="ECO:0007669"/>
    <property type="project" value="InterPro"/>
</dbReference>
<dbReference type="Pfam" id="PF10456">
    <property type="entry name" value="BAR_3_WASP_bdg"/>
    <property type="match status" value="1"/>
</dbReference>
<keyword evidence="1 3" id="KW-0728">SH3 domain</keyword>
<dbReference type="InterPro" id="IPR016167">
    <property type="entry name" value="FAD-bd_PCMH_sub1"/>
</dbReference>
<sequence>MAEARGCAATSARPNASPRAAGASTVMSSTTDASSSSASSCSSSSTAATASSARLSRYPMLPPTREHHERDRLVVVMVGLPARCKTFIARKLENYFNFIGQPARVFNVGDRRRDVRLARVPPPTAQPQAKVTRHAPSDLTPSIPDPQVVPDSHHPQFFNPRHRVCVTDSAIKKRQRHREYHRRFRQTNAMSEVATALYDFEGDTVHGELSFTAGTQITITNKNIGDGWWEGECQGSRGLFPESYVEVGAQGAYDSGSDFDDDDDDWDDDMPAPPPDAHDMGGYSAHAPDQGTAGTDHFGRSATLKRSVNRFSTFVKAGAEAFLLGATKDISIDPMLVIHVEEGQDGPRWQLRQQPYGHITIEHCGARSKYKGLKSYEAFLIKGAVPGTEAERRHKHFQWLHDRLVDKYSCLCVPPMPGKEYESKFNENHVKKREERLEAWINRVARHPVLGADVLALKHFLTCSTGDATRWKQGKRDAEKDRFLGAMFFKLISQDVRCPTDSDKRIDQFADFVTEMLKTAKRNIDIAKAHSDRMASSFKREYTKIGSGFELLGQNFGNGGGQTNGDSVRLSQAFIIAADHMNGIGELCAEQPVFDQIPWMEGLKEYMGLLSQFQGCITSSRSAAARVIEVEDREDADSTEKEAVSSRCDIIHTLTLCEMTHFHEQRRKDFRDMMINYLDAQIDFHNKAEAGARDAGADGEDDDDEMHEMEIVNWSGTHRAVTRNFFQPVTVAEVEAIVRRAHETGQRLRVVGSSLSPNGLGLSNDGMLSLANLDEVLEVDAQQRRVRVQAGARVDTVVEALRPHGLTLQNYASIREQQIGGFTQVGAHGTGARLPPVDAQVVALTLVTPNCGTLQLSSDDADPALFLAARLGLGALGVVTDVTLQCVPAHELTQELRVITRAEAVAGHAERLRQWPHVRYMWLPYVDAVVVAAARQTVVGDAVTVSPKQTQHALEPLRQLLRELAPHLDAGSVAQLGFAELRDRILAHAPLDSAHVRRCNHAEAEFWRRSQGVTDIGASDRILGFECGGQQWVNEVCLPAGTLDQPTGHDLAFVERILALIEDHNVAAPCPIEQRWTSASASTLSHAHGDENGPALASWVGIIMYLCREDQRPAITAAFHAYRALVEASLDDEFDAFVHWAKLEIPSEAAALARLRARLRARFDVDAFNRARHKLDPHGVLSNDFIRALFDDE</sequence>
<dbReference type="GO" id="GO:0016491">
    <property type="term" value="F:oxidoreductase activity"/>
    <property type="evidence" value="ECO:0000318"/>
    <property type="project" value="GO_Central"/>
</dbReference>
<dbReference type="InterPro" id="IPR036028">
    <property type="entry name" value="SH3-like_dom_sf"/>
</dbReference>
<name>A9V636_MONBE</name>
<reference evidence="8 9" key="1">
    <citation type="journal article" date="2008" name="Nature">
        <title>The genome of the choanoflagellate Monosiga brevicollis and the origin of metazoans.</title>
        <authorList>
            <consortium name="JGI Sequencing"/>
            <person name="King N."/>
            <person name="Westbrook M.J."/>
            <person name="Young S.L."/>
            <person name="Kuo A."/>
            <person name="Abedin M."/>
            <person name="Chapman J."/>
            <person name="Fairclough S."/>
            <person name="Hellsten U."/>
            <person name="Isogai Y."/>
            <person name="Letunic I."/>
            <person name="Marr M."/>
            <person name="Pincus D."/>
            <person name="Putnam N."/>
            <person name="Rokas A."/>
            <person name="Wright K.J."/>
            <person name="Zuzow R."/>
            <person name="Dirks W."/>
            <person name="Good M."/>
            <person name="Goodstein D."/>
            <person name="Lemons D."/>
            <person name="Li W."/>
            <person name="Lyons J.B."/>
            <person name="Morris A."/>
            <person name="Nichols S."/>
            <person name="Richter D.J."/>
            <person name="Salamov A."/>
            <person name="Bork P."/>
            <person name="Lim W.A."/>
            <person name="Manning G."/>
            <person name="Miller W.T."/>
            <person name="McGinnis W."/>
            <person name="Shapiro H."/>
            <person name="Tjian R."/>
            <person name="Grigoriev I.V."/>
            <person name="Rokhsar D."/>
        </authorList>
    </citation>
    <scope>NUCLEOTIDE SEQUENCE [LARGE SCALE GENOMIC DNA]</scope>
    <source>
        <strain evidence="9">MX1 / ATCC 50154</strain>
    </source>
</reference>
<dbReference type="InterPro" id="IPR013079">
    <property type="entry name" value="6Phosfructo_kin"/>
</dbReference>
<organism evidence="8 9">
    <name type="scientific">Monosiga brevicollis</name>
    <name type="common">Choanoflagellate</name>
    <dbReference type="NCBI Taxonomy" id="81824"/>
    <lineage>
        <taxon>Eukaryota</taxon>
        <taxon>Choanoflagellata</taxon>
        <taxon>Craspedida</taxon>
        <taxon>Salpingoecidae</taxon>
        <taxon>Monosiga</taxon>
    </lineage>
</organism>
<dbReference type="Pfam" id="PF01591">
    <property type="entry name" value="6PF2K"/>
    <property type="match status" value="1"/>
</dbReference>
<accession>A9V636</accession>
<dbReference type="Gene3D" id="1.20.1270.60">
    <property type="entry name" value="Arfaptin homology (AH) domain/BAR domain"/>
    <property type="match status" value="1"/>
</dbReference>
<dbReference type="InterPro" id="IPR006094">
    <property type="entry name" value="Oxid_FAD_bind_N"/>
</dbReference>
<dbReference type="InterPro" id="IPR036318">
    <property type="entry name" value="FAD-bd_PCMH-like_sf"/>
</dbReference>
<dbReference type="PROSITE" id="PS51387">
    <property type="entry name" value="FAD_PCMH"/>
    <property type="match status" value="1"/>
</dbReference>
<feature type="region of interest" description="Disordered" evidence="4">
    <location>
        <begin position="123"/>
        <end position="143"/>
    </location>
</feature>
<feature type="domain" description="PX" evidence="6">
    <location>
        <begin position="357"/>
        <end position="467"/>
    </location>
</feature>
<dbReference type="CDD" id="cd06862">
    <property type="entry name" value="PX_SNX9_18_like"/>
    <property type="match status" value="1"/>
</dbReference>
<feature type="region of interest" description="Disordered" evidence="4">
    <location>
        <begin position="1"/>
        <end position="64"/>
    </location>
</feature>
<dbReference type="SMART" id="SM00326">
    <property type="entry name" value="SH3"/>
    <property type="match status" value="1"/>
</dbReference>
<evidence type="ECO:0000259" key="6">
    <source>
        <dbReference type="PROSITE" id="PS50195"/>
    </source>
</evidence>
<dbReference type="Pfam" id="PF00018">
    <property type="entry name" value="SH3_1"/>
    <property type="match status" value="1"/>
</dbReference>
<dbReference type="KEGG" id="mbr:MONBRDRAFT_38173"/>
<dbReference type="AlphaFoldDB" id="A9V636"/>
<dbReference type="Pfam" id="PF00787">
    <property type="entry name" value="PX"/>
    <property type="match status" value="1"/>
</dbReference>
<dbReference type="Gene3D" id="3.40.50.300">
    <property type="entry name" value="P-loop containing nucleotide triphosphate hydrolases"/>
    <property type="match status" value="1"/>
</dbReference>
<dbReference type="SUPFAM" id="SSF64268">
    <property type="entry name" value="PX domain"/>
    <property type="match status" value="1"/>
</dbReference>
<dbReference type="PROSITE" id="PS50002">
    <property type="entry name" value="SH3"/>
    <property type="match status" value="1"/>
</dbReference>
<dbReference type="SUPFAM" id="SSF50044">
    <property type="entry name" value="SH3-domain"/>
    <property type="match status" value="1"/>
</dbReference>
<dbReference type="NCBIfam" id="TIGR01676">
    <property type="entry name" value="GLDHase"/>
    <property type="match status" value="1"/>
</dbReference>